<feature type="binding site" evidence="7">
    <location>
        <position position="266"/>
    </location>
    <ligand>
        <name>carbamoyl phosphate</name>
        <dbReference type="ChEBI" id="CHEBI:58228"/>
    </ligand>
</feature>
<evidence type="ECO:0000256" key="4">
    <source>
        <dbReference type="ARBA" id="ARBA00022975"/>
    </source>
</evidence>
<dbReference type="NCBIfam" id="NF002032">
    <property type="entry name" value="PRK00856.1"/>
    <property type="match status" value="1"/>
</dbReference>
<comment type="catalytic activity">
    <reaction evidence="6 7">
        <text>carbamoyl phosphate + L-aspartate = N-carbamoyl-L-aspartate + phosphate + H(+)</text>
        <dbReference type="Rhea" id="RHEA:20013"/>
        <dbReference type="ChEBI" id="CHEBI:15378"/>
        <dbReference type="ChEBI" id="CHEBI:29991"/>
        <dbReference type="ChEBI" id="CHEBI:32814"/>
        <dbReference type="ChEBI" id="CHEBI:43474"/>
        <dbReference type="ChEBI" id="CHEBI:58228"/>
        <dbReference type="EC" id="2.1.3.2"/>
    </reaction>
</comment>
<evidence type="ECO:0000256" key="3">
    <source>
        <dbReference type="ARBA" id="ARBA00022679"/>
    </source>
</evidence>
<dbReference type="InterPro" id="IPR006131">
    <property type="entry name" value="Asp_carbamoyltransf_Asp/Orn-bd"/>
</dbReference>
<dbReference type="InterPro" id="IPR006132">
    <property type="entry name" value="Asp/Orn_carbamoyltranf_P-bd"/>
</dbReference>
<dbReference type="Gene3D" id="3.40.50.1370">
    <property type="entry name" value="Aspartate/ornithine carbamoyltransferase"/>
    <property type="match status" value="2"/>
</dbReference>
<accession>A0A977KC15</accession>
<dbReference type="SUPFAM" id="SSF53671">
    <property type="entry name" value="Aspartate/ornithine carbamoyltransferase"/>
    <property type="match status" value="1"/>
</dbReference>
<feature type="binding site" evidence="7">
    <location>
        <position position="134"/>
    </location>
    <ligand>
        <name>carbamoyl phosphate</name>
        <dbReference type="ChEBI" id="CHEBI:58228"/>
    </ligand>
</feature>
<dbReference type="NCBIfam" id="TIGR00670">
    <property type="entry name" value="asp_carb_tr"/>
    <property type="match status" value="1"/>
</dbReference>
<evidence type="ECO:0000256" key="2">
    <source>
        <dbReference type="ARBA" id="ARBA00008896"/>
    </source>
</evidence>
<evidence type="ECO:0000259" key="8">
    <source>
        <dbReference type="Pfam" id="PF00185"/>
    </source>
</evidence>
<evidence type="ECO:0000313" key="11">
    <source>
        <dbReference type="Proteomes" id="UP001063698"/>
    </source>
</evidence>
<evidence type="ECO:0000259" key="9">
    <source>
        <dbReference type="Pfam" id="PF02729"/>
    </source>
</evidence>
<evidence type="ECO:0000256" key="7">
    <source>
        <dbReference type="HAMAP-Rule" id="MF_00001"/>
    </source>
</evidence>
<dbReference type="EC" id="2.1.3.2" evidence="7"/>
<comment type="function">
    <text evidence="5 7">Catalyzes the condensation of carbamoyl phosphate and aspartate to form carbamoyl aspartate and inorganic phosphate, the committed step in the de novo pyrimidine nucleotide biosynthesis pathway.</text>
</comment>
<feature type="domain" description="Aspartate/ornithine carbamoyltransferase Asp/Orn-binding" evidence="8">
    <location>
        <begin position="151"/>
        <end position="300"/>
    </location>
</feature>
<dbReference type="Proteomes" id="UP001063698">
    <property type="component" value="Chromosome"/>
</dbReference>
<feature type="binding site" evidence="7">
    <location>
        <position position="226"/>
    </location>
    <ligand>
        <name>L-aspartate</name>
        <dbReference type="ChEBI" id="CHEBI:29991"/>
    </ligand>
</feature>
<keyword evidence="3 7" id="KW-0808">Transferase</keyword>
<dbReference type="InterPro" id="IPR036901">
    <property type="entry name" value="Asp/Orn_carbamoylTrfase_sf"/>
</dbReference>
<dbReference type="Pfam" id="PF00185">
    <property type="entry name" value="OTCace"/>
    <property type="match status" value="1"/>
</dbReference>
<feature type="binding site" evidence="7">
    <location>
        <position position="103"/>
    </location>
    <ligand>
        <name>carbamoyl phosphate</name>
        <dbReference type="ChEBI" id="CHEBI:58228"/>
    </ligand>
</feature>
<evidence type="ECO:0000256" key="6">
    <source>
        <dbReference type="ARBA" id="ARBA00048859"/>
    </source>
</evidence>
<name>A0A977KC15_9CREN</name>
<dbReference type="EMBL" id="CP006868">
    <property type="protein sequence ID" value="UXD21860.1"/>
    <property type="molecule type" value="Genomic_DNA"/>
</dbReference>
<keyword evidence="4 7" id="KW-0665">Pyrimidine biosynthesis</keyword>
<reference evidence="10" key="1">
    <citation type="submission" date="2013-11" db="EMBL/GenBank/DDBJ databases">
        <title>Comparative genomics of Ignicoccus.</title>
        <authorList>
            <person name="Podar M."/>
        </authorList>
    </citation>
    <scope>NUCLEOTIDE SEQUENCE</scope>
    <source>
        <strain evidence="10">DSM 13166</strain>
    </source>
</reference>
<dbReference type="GO" id="GO:0006520">
    <property type="term" value="P:amino acid metabolic process"/>
    <property type="evidence" value="ECO:0007669"/>
    <property type="project" value="InterPro"/>
</dbReference>
<comment type="similarity">
    <text evidence="2 7">Belongs to the aspartate/ornithine carbamoyltransferase superfamily. ATCase family.</text>
</comment>
<feature type="binding site" evidence="7">
    <location>
        <position position="82"/>
    </location>
    <ligand>
        <name>L-aspartate</name>
        <dbReference type="ChEBI" id="CHEBI:29991"/>
    </ligand>
</feature>
<dbReference type="InterPro" id="IPR002082">
    <property type="entry name" value="Asp_carbamoyltransf"/>
</dbReference>
<protein>
    <recommendedName>
        <fullName evidence="7">Aspartate carbamoyltransferase</fullName>
        <ecNumber evidence="7">2.1.3.2</ecNumber>
    </recommendedName>
    <alternativeName>
        <fullName evidence="7">Aspartate transcarbamylase</fullName>
        <shortName evidence="7">ATCase</shortName>
    </alternativeName>
</protein>
<dbReference type="PROSITE" id="PS00097">
    <property type="entry name" value="CARBAMOYLTRANSFERASE"/>
    <property type="match status" value="1"/>
</dbReference>
<gene>
    <name evidence="7" type="primary">pyrB</name>
    <name evidence="10" type="ORF">IPA_08925</name>
</gene>
<dbReference type="PRINTS" id="PR00100">
    <property type="entry name" value="AOTCASE"/>
</dbReference>
<evidence type="ECO:0000256" key="5">
    <source>
        <dbReference type="ARBA" id="ARBA00043884"/>
    </source>
</evidence>
<dbReference type="GO" id="GO:0016597">
    <property type="term" value="F:amino acid binding"/>
    <property type="evidence" value="ECO:0007669"/>
    <property type="project" value="InterPro"/>
</dbReference>
<proteinExistence type="inferred from homology"/>
<keyword evidence="11" id="KW-1185">Reference proteome</keyword>
<dbReference type="GO" id="GO:0044205">
    <property type="term" value="P:'de novo' UMP biosynthetic process"/>
    <property type="evidence" value="ECO:0007669"/>
    <property type="project" value="UniProtKB-UniRule"/>
</dbReference>
<feature type="binding site" evidence="7">
    <location>
        <position position="265"/>
    </location>
    <ligand>
        <name>carbamoyl phosphate</name>
        <dbReference type="ChEBI" id="CHEBI:58228"/>
    </ligand>
</feature>
<feature type="binding site" evidence="7">
    <location>
        <position position="54"/>
    </location>
    <ligand>
        <name>carbamoyl phosphate</name>
        <dbReference type="ChEBI" id="CHEBI:58228"/>
    </ligand>
</feature>
<comment type="pathway">
    <text evidence="1 7">Pyrimidine metabolism; UMP biosynthesis via de novo pathway; (S)-dihydroorotate from bicarbonate: step 2/3.</text>
</comment>
<sequence length="305" mass="34690">MRDIISIEDLERSDIEKMFDAAFEIESKKLHKSSWCLLKDKTVILAFFEPSTRTRLSFELASKRLCAHTLSVVGEEAISLAKGESFRDTIKVFDTLGDLIVIRHSREGSARYAAEIAESPVINAGDGRNHHPTQSLIDLYTIKKLKGDIDGLSYAVVGDLRYARTARSFLLALTKFKPKSIYLVAPPPLKPPHNLLEKLRNKGFRIYETEKVEDVINMVDVLYVTRIQRERIPDPQEYERVKGSYRITRDLLRKAKSDLIVLHPLPRLDELDIAIDETKHAAYFEQVKSAVPIRMTALAWSAGVL</sequence>
<dbReference type="GO" id="GO:0004070">
    <property type="term" value="F:aspartate carbamoyltransferase activity"/>
    <property type="evidence" value="ECO:0007669"/>
    <property type="project" value="UniProtKB-UniRule"/>
</dbReference>
<dbReference type="AlphaFoldDB" id="A0A977KC15"/>
<dbReference type="InterPro" id="IPR006130">
    <property type="entry name" value="Asp/Orn_carbamoylTrfase"/>
</dbReference>
<feature type="binding site" evidence="7">
    <location>
        <position position="53"/>
    </location>
    <ligand>
        <name>carbamoyl phosphate</name>
        <dbReference type="ChEBI" id="CHEBI:58228"/>
    </ligand>
</feature>
<dbReference type="PANTHER" id="PTHR45753">
    <property type="entry name" value="ORNITHINE CARBAMOYLTRANSFERASE, MITOCHONDRIAL"/>
    <property type="match status" value="1"/>
</dbReference>
<organism evidence="10 11">
    <name type="scientific">Ignicoccus pacificus DSM 13166</name>
    <dbReference type="NCBI Taxonomy" id="940294"/>
    <lineage>
        <taxon>Archaea</taxon>
        <taxon>Thermoproteota</taxon>
        <taxon>Thermoprotei</taxon>
        <taxon>Desulfurococcales</taxon>
        <taxon>Desulfurococcaceae</taxon>
        <taxon>Ignicoccus</taxon>
    </lineage>
</organism>
<dbReference type="PRINTS" id="PR00101">
    <property type="entry name" value="ATCASE"/>
</dbReference>
<feature type="domain" description="Aspartate/ornithine carbamoyltransferase carbamoyl-P binding" evidence="9">
    <location>
        <begin position="2"/>
        <end position="143"/>
    </location>
</feature>
<feature type="binding site" evidence="7">
    <location>
        <position position="164"/>
    </location>
    <ligand>
        <name>L-aspartate</name>
        <dbReference type="ChEBI" id="CHEBI:29991"/>
    </ligand>
</feature>
<evidence type="ECO:0000313" key="10">
    <source>
        <dbReference type="EMBL" id="UXD21860.1"/>
    </source>
</evidence>
<dbReference type="FunFam" id="3.40.50.1370:FF:000002">
    <property type="entry name" value="Aspartate carbamoyltransferase 2"/>
    <property type="match status" value="1"/>
</dbReference>
<dbReference type="KEGG" id="ipc:IPA_08925"/>
<comment type="subunit">
    <text evidence="7">Heterooligomer of catalytic and regulatory chains.</text>
</comment>
<dbReference type="GO" id="GO:0006207">
    <property type="term" value="P:'de novo' pyrimidine nucleobase biosynthetic process"/>
    <property type="evidence" value="ECO:0007669"/>
    <property type="project" value="InterPro"/>
</dbReference>
<feature type="binding site" evidence="7">
    <location>
        <position position="131"/>
    </location>
    <ligand>
        <name>carbamoyl phosphate</name>
        <dbReference type="ChEBI" id="CHEBI:58228"/>
    </ligand>
</feature>
<evidence type="ECO:0000256" key="1">
    <source>
        <dbReference type="ARBA" id="ARBA00004852"/>
    </source>
</evidence>
<dbReference type="PANTHER" id="PTHR45753:SF6">
    <property type="entry name" value="ASPARTATE CARBAMOYLTRANSFERASE"/>
    <property type="match status" value="1"/>
</dbReference>
<dbReference type="HAMAP" id="MF_00001">
    <property type="entry name" value="Asp_carb_tr"/>
    <property type="match status" value="1"/>
</dbReference>
<dbReference type="Pfam" id="PF02729">
    <property type="entry name" value="OTCace_N"/>
    <property type="match status" value="1"/>
</dbReference>